<dbReference type="SUPFAM" id="SSF53474">
    <property type="entry name" value="alpha/beta-Hydrolases"/>
    <property type="match status" value="2"/>
</dbReference>
<name>A0A7W7CFN4_9PSEU</name>
<comment type="caution">
    <text evidence="4">The sequence shown here is derived from an EMBL/GenBank/DDBJ whole genome shotgun (WGS) entry which is preliminary data.</text>
</comment>
<organism evidence="4 5">
    <name type="scientific">Crossiella cryophila</name>
    <dbReference type="NCBI Taxonomy" id="43355"/>
    <lineage>
        <taxon>Bacteria</taxon>
        <taxon>Bacillati</taxon>
        <taxon>Actinomycetota</taxon>
        <taxon>Actinomycetes</taxon>
        <taxon>Pseudonocardiales</taxon>
        <taxon>Pseudonocardiaceae</taxon>
        <taxon>Crossiella</taxon>
    </lineage>
</organism>
<accession>A0A7W7CFN4</accession>
<dbReference type="Proteomes" id="UP000533598">
    <property type="component" value="Unassembled WGS sequence"/>
</dbReference>
<evidence type="ECO:0000256" key="3">
    <source>
        <dbReference type="SAM" id="SignalP"/>
    </source>
</evidence>
<dbReference type="AlphaFoldDB" id="A0A7W7CFN4"/>
<proteinExistence type="predicted"/>
<dbReference type="EMBL" id="JACHMH010000001">
    <property type="protein sequence ID" value="MBB4680235.1"/>
    <property type="molecule type" value="Genomic_DNA"/>
</dbReference>
<dbReference type="RefSeq" id="WP_221490131.1">
    <property type="nucleotide sequence ID" value="NZ_BAAAUI010000009.1"/>
</dbReference>
<dbReference type="InterPro" id="IPR029058">
    <property type="entry name" value="AB_hydrolase_fold"/>
</dbReference>
<dbReference type="PANTHER" id="PTHR43037">
    <property type="entry name" value="UNNAMED PRODUCT-RELATED"/>
    <property type="match status" value="1"/>
</dbReference>
<protein>
    <submittedName>
        <fullName evidence="4">Poly(Hydroxyalkanoate) depolymerase family esterase</fullName>
    </submittedName>
</protein>
<dbReference type="GO" id="GO:0016787">
    <property type="term" value="F:hydrolase activity"/>
    <property type="evidence" value="ECO:0007669"/>
    <property type="project" value="UniProtKB-KW"/>
</dbReference>
<dbReference type="Gene3D" id="3.40.50.1820">
    <property type="entry name" value="alpha/beta hydrolase"/>
    <property type="match status" value="1"/>
</dbReference>
<sequence>MPNRRPVTQVLTALAAVALFLITLPRPASAAALPEVIGFGSNPGNLQMFRYVPAGLPPGRPVVVALHGCTQTAAAYANTGWPQLAECGRFTVVFPQQRSANNLNLCFNWFEPGDTRRDAGEALSVKQMVDKAKQDNGSSTAYVTGLSAGGAMTAVLLATYPEVFAGGGIIAGIPYQCATSVLTAFGCMNPGRDLTPAQWGDRVRAASPHTRPRPKVSIWQGSADFTVAARNATELVEQWTNVNGTDQIPDRTDTVAGYPHRVYGDAVEQFTITGMGHGQPADPGSGPAQCGTAGAYLLDVNICAAHHLTRFWGL</sequence>
<dbReference type="PANTHER" id="PTHR43037:SF1">
    <property type="entry name" value="BLL1128 PROTEIN"/>
    <property type="match status" value="1"/>
</dbReference>
<dbReference type="Pfam" id="PF10503">
    <property type="entry name" value="Esterase_PHB"/>
    <property type="match status" value="1"/>
</dbReference>
<dbReference type="InterPro" id="IPR010126">
    <property type="entry name" value="Esterase_phb"/>
</dbReference>
<keyword evidence="5" id="KW-1185">Reference proteome</keyword>
<feature type="chain" id="PRO_5031338544" evidence="3">
    <location>
        <begin position="31"/>
        <end position="314"/>
    </location>
</feature>
<feature type="signal peptide" evidence="3">
    <location>
        <begin position="1"/>
        <end position="30"/>
    </location>
</feature>
<dbReference type="GO" id="GO:0005576">
    <property type="term" value="C:extracellular region"/>
    <property type="evidence" value="ECO:0007669"/>
    <property type="project" value="InterPro"/>
</dbReference>
<keyword evidence="2" id="KW-0378">Hydrolase</keyword>
<dbReference type="InterPro" id="IPR050955">
    <property type="entry name" value="Plant_Biomass_Hydrol_Est"/>
</dbReference>
<dbReference type="NCBIfam" id="TIGR01840">
    <property type="entry name" value="esterase_phb"/>
    <property type="match status" value="1"/>
</dbReference>
<evidence type="ECO:0000256" key="2">
    <source>
        <dbReference type="ARBA" id="ARBA00022801"/>
    </source>
</evidence>
<evidence type="ECO:0000256" key="1">
    <source>
        <dbReference type="ARBA" id="ARBA00022729"/>
    </source>
</evidence>
<gene>
    <name evidence="4" type="ORF">HNR67_006353</name>
</gene>
<reference evidence="4 5" key="1">
    <citation type="submission" date="2020-08" db="EMBL/GenBank/DDBJ databases">
        <title>Sequencing the genomes of 1000 actinobacteria strains.</title>
        <authorList>
            <person name="Klenk H.-P."/>
        </authorList>
    </citation>
    <scope>NUCLEOTIDE SEQUENCE [LARGE SCALE GENOMIC DNA]</scope>
    <source>
        <strain evidence="4 5">DSM 44230</strain>
    </source>
</reference>
<keyword evidence="1 3" id="KW-0732">Signal</keyword>
<evidence type="ECO:0000313" key="5">
    <source>
        <dbReference type="Proteomes" id="UP000533598"/>
    </source>
</evidence>
<evidence type="ECO:0000313" key="4">
    <source>
        <dbReference type="EMBL" id="MBB4680235.1"/>
    </source>
</evidence>